<dbReference type="RefSeq" id="WP_189484084.1">
    <property type="nucleotide sequence ID" value="NZ_BMYR01000015.1"/>
</dbReference>
<evidence type="ECO:0000256" key="1">
    <source>
        <dbReference type="SAM" id="MobiDB-lite"/>
    </source>
</evidence>
<feature type="region of interest" description="Disordered" evidence="1">
    <location>
        <begin position="1"/>
        <end position="48"/>
    </location>
</feature>
<accession>A0ABQ2WV75</accession>
<proteinExistence type="predicted"/>
<dbReference type="EMBL" id="BMYR01000015">
    <property type="protein sequence ID" value="GGW72063.1"/>
    <property type="molecule type" value="Genomic_DNA"/>
</dbReference>
<keyword evidence="3" id="KW-1185">Reference proteome</keyword>
<evidence type="ECO:0000313" key="3">
    <source>
        <dbReference type="Proteomes" id="UP000634667"/>
    </source>
</evidence>
<evidence type="ECO:0000313" key="2">
    <source>
        <dbReference type="EMBL" id="GGW72063.1"/>
    </source>
</evidence>
<sequence>MKSTDTPNRSGLSTNPPGEVASNLGTQAKKYNTAASHSGTTGSNVVLHPSAGASSKSVVFKDANYADAKPVATAQQNAPTPFLAADAPRQHTASLLKNTCYGRGYETSHQDLADIIDSLH</sequence>
<name>A0ABQ2WV75_9ALTE</name>
<protein>
    <submittedName>
        <fullName evidence="2">Uncharacterized protein</fullName>
    </submittedName>
</protein>
<reference evidence="3" key="1">
    <citation type="journal article" date="2019" name="Int. J. Syst. Evol. Microbiol.">
        <title>The Global Catalogue of Microorganisms (GCM) 10K type strain sequencing project: providing services to taxonomists for standard genome sequencing and annotation.</title>
        <authorList>
            <consortium name="The Broad Institute Genomics Platform"/>
            <consortium name="The Broad Institute Genome Sequencing Center for Infectious Disease"/>
            <person name="Wu L."/>
            <person name="Ma J."/>
        </authorList>
    </citation>
    <scope>NUCLEOTIDE SEQUENCE [LARGE SCALE GENOMIC DNA]</scope>
    <source>
        <strain evidence="3">KCTC 23723</strain>
    </source>
</reference>
<comment type="caution">
    <text evidence="2">The sequence shown here is derived from an EMBL/GenBank/DDBJ whole genome shotgun (WGS) entry which is preliminary data.</text>
</comment>
<gene>
    <name evidence="2" type="ORF">GCM10008111_30310</name>
</gene>
<feature type="compositionally biased region" description="Polar residues" evidence="1">
    <location>
        <begin position="1"/>
        <end position="16"/>
    </location>
</feature>
<organism evidence="2 3">
    <name type="scientific">Alishewanella tabrizica</name>
    <dbReference type="NCBI Taxonomy" id="671278"/>
    <lineage>
        <taxon>Bacteria</taxon>
        <taxon>Pseudomonadati</taxon>
        <taxon>Pseudomonadota</taxon>
        <taxon>Gammaproteobacteria</taxon>
        <taxon>Alteromonadales</taxon>
        <taxon>Alteromonadaceae</taxon>
        <taxon>Alishewanella</taxon>
    </lineage>
</organism>
<dbReference type="Proteomes" id="UP000634667">
    <property type="component" value="Unassembled WGS sequence"/>
</dbReference>
<feature type="compositionally biased region" description="Polar residues" evidence="1">
    <location>
        <begin position="23"/>
        <end position="44"/>
    </location>
</feature>